<name>A0AC35TGL6_9BILA</name>
<reference evidence="2" key="1">
    <citation type="submission" date="2016-11" db="UniProtKB">
        <authorList>
            <consortium name="WormBaseParasite"/>
        </authorList>
    </citation>
    <scope>IDENTIFICATION</scope>
    <source>
        <strain evidence="2">KR3021</strain>
    </source>
</reference>
<evidence type="ECO:0000313" key="1">
    <source>
        <dbReference type="Proteomes" id="UP000095286"/>
    </source>
</evidence>
<accession>A0AC35TGL6</accession>
<proteinExistence type="predicted"/>
<organism evidence="1 2">
    <name type="scientific">Rhabditophanes sp. KR3021</name>
    <dbReference type="NCBI Taxonomy" id="114890"/>
    <lineage>
        <taxon>Eukaryota</taxon>
        <taxon>Metazoa</taxon>
        <taxon>Ecdysozoa</taxon>
        <taxon>Nematoda</taxon>
        <taxon>Chromadorea</taxon>
        <taxon>Rhabditida</taxon>
        <taxon>Tylenchina</taxon>
        <taxon>Panagrolaimomorpha</taxon>
        <taxon>Strongyloidoidea</taxon>
        <taxon>Alloionematidae</taxon>
        <taxon>Rhabditophanes</taxon>
    </lineage>
</organism>
<dbReference type="WBParaSite" id="RSKR_0000027600.1">
    <property type="protein sequence ID" value="RSKR_0000027600.1"/>
    <property type="gene ID" value="RSKR_0000027600"/>
</dbReference>
<protein>
    <submittedName>
        <fullName evidence="2">Uncharacterized protein</fullName>
    </submittedName>
</protein>
<evidence type="ECO:0000313" key="2">
    <source>
        <dbReference type="WBParaSite" id="RSKR_0000027600.1"/>
    </source>
</evidence>
<dbReference type="Proteomes" id="UP000095286">
    <property type="component" value="Unplaced"/>
</dbReference>
<sequence length="202" mass="22538">MKTPNLFYSSAAISNKIYVIGGKSNGQSINTVEYFEVEKMTWINGPKLLQKIRSHDSIVVDGIIYAVGDLESKKFQRLDEREGKWTFLPDILNLTCNTALSAFGQTLTCAGSWTAPSPGAVVNGISESFCQIYDIRNSKWNQMTKLVVPVWGAKSIENETSIFVAGGLNNLTIQEYNKNNKLWAILNIKLPSMKHRCSKIVL</sequence>